<dbReference type="CDD" id="cd09272">
    <property type="entry name" value="RNase_HI_RT_Ty1"/>
    <property type="match status" value="1"/>
</dbReference>
<dbReference type="InterPro" id="IPR013103">
    <property type="entry name" value="RVT_2"/>
</dbReference>
<dbReference type="Proteomes" id="UP001295423">
    <property type="component" value="Unassembled WGS sequence"/>
</dbReference>
<dbReference type="AlphaFoldDB" id="A0AAD2CGW4"/>
<feature type="region of interest" description="Disordered" evidence="1">
    <location>
        <begin position="1"/>
        <end position="20"/>
    </location>
</feature>
<dbReference type="EMBL" id="CAKOGP040000220">
    <property type="protein sequence ID" value="CAJ1932271.1"/>
    <property type="molecule type" value="Genomic_DNA"/>
</dbReference>
<evidence type="ECO:0000259" key="2">
    <source>
        <dbReference type="Pfam" id="PF07727"/>
    </source>
</evidence>
<feature type="compositionally biased region" description="Acidic residues" evidence="1">
    <location>
        <begin position="98"/>
        <end position="122"/>
    </location>
</feature>
<comment type="caution">
    <text evidence="3">The sequence shown here is derived from an EMBL/GenBank/DDBJ whole genome shotgun (WGS) entry which is preliminary data.</text>
</comment>
<protein>
    <recommendedName>
        <fullName evidence="2">Reverse transcriptase Ty1/copia-type domain-containing protein</fullName>
    </recommendedName>
</protein>
<reference evidence="3" key="1">
    <citation type="submission" date="2023-08" db="EMBL/GenBank/DDBJ databases">
        <authorList>
            <person name="Audoor S."/>
            <person name="Bilcke G."/>
        </authorList>
    </citation>
    <scope>NUCLEOTIDE SEQUENCE</scope>
</reference>
<dbReference type="PANTHER" id="PTHR11439">
    <property type="entry name" value="GAG-POL-RELATED RETROTRANSPOSON"/>
    <property type="match status" value="1"/>
</dbReference>
<sequence>MDAEADIMEARFDRDRNPRYDSEANQYEDELDRMFKKIKAEQDAEDLMDEDYQEHKWITANEDMDYKDEYKSELDDEETKQMMLDELAAELVELGKPDEEEVLFESDDDTQEDVEVESEEEDGVARAGVRFADTDDDESNTEGIVRSYSDDSVEVGAKRVLRPRHNRSYFSQGAKMRPTERYRREKSRFRQAYLQKWNPPVPNVLRNRHAMRRKARMKRLRVSLYQAIKKRVITRGNGAQLQGNLKHERSIRERVHNLAFQQVGNTNKGEYDADEALVVARVIQQIREGVNGGINGQDGVSFIQQYYLNKGLKIFKERGKDAAMKELDQLIKRSCWTLISIEKLKPTERKKAVDAMMLLAEKNDGVTIKGRCVFKGNETRDWLSREDTASPTASHEAIICTGVIDAHEGRNVMSMDIPNAFIQTLMPEQDEGEDRVIMKITGLLVDYMIDLDPTYRDFVVIDNGRRVIYVVILRAIYGMLQASLLWYRNLRTSLEEYGFVFNVYDPCIANMMVNKKQLTIRCHVDDVLASHMEQRVLEDFFTWINERYGGLKEVTCTRGRVHTYLGMTLDYSKKGKLKIRMDDYVQRMLDEFSVKFKVDDKQETPAGNNLLEVGKGKLLDKDQQTEFHRFVAKHLFLTKRARLDMHPTVAILASRVQNPNQSDWHKLVRLMRYMHSTKKWHLTLSADNLRVMKWYVDASFAVHPDFKSHTGGVMTMGGGAMQAMSKKQKLNSRSSTHAELIGVDDAITQVLWTCMFMEEQGYPIEKNILYQDNMSSILLEKNGRSSAGKRSRALNIRYFFVSDQVEKGNLTTEHMPTDDMWGDYMTKPLQGEKFRKFRELIQGDKED</sequence>
<keyword evidence="4" id="KW-1185">Reference proteome</keyword>
<name>A0AAD2CGW4_9STRA</name>
<evidence type="ECO:0000313" key="4">
    <source>
        <dbReference type="Proteomes" id="UP001295423"/>
    </source>
</evidence>
<evidence type="ECO:0000256" key="1">
    <source>
        <dbReference type="SAM" id="MobiDB-lite"/>
    </source>
</evidence>
<organism evidence="3 4">
    <name type="scientific">Cylindrotheca closterium</name>
    <dbReference type="NCBI Taxonomy" id="2856"/>
    <lineage>
        <taxon>Eukaryota</taxon>
        <taxon>Sar</taxon>
        <taxon>Stramenopiles</taxon>
        <taxon>Ochrophyta</taxon>
        <taxon>Bacillariophyta</taxon>
        <taxon>Bacillariophyceae</taxon>
        <taxon>Bacillariophycidae</taxon>
        <taxon>Bacillariales</taxon>
        <taxon>Bacillariaceae</taxon>
        <taxon>Cylindrotheca</taxon>
    </lineage>
</organism>
<dbReference type="Pfam" id="PF07727">
    <property type="entry name" value="RVT_2"/>
    <property type="match status" value="1"/>
</dbReference>
<feature type="domain" description="Reverse transcriptase Ty1/copia-type" evidence="2">
    <location>
        <begin position="473"/>
        <end position="594"/>
    </location>
</feature>
<feature type="compositionally biased region" description="Basic and acidic residues" evidence="1">
    <location>
        <begin position="8"/>
        <end position="20"/>
    </location>
</feature>
<accession>A0AAD2CGW4</accession>
<feature type="region of interest" description="Disordered" evidence="1">
    <location>
        <begin position="97"/>
        <end position="124"/>
    </location>
</feature>
<dbReference type="PANTHER" id="PTHR11439:SF467">
    <property type="entry name" value="INTEGRASE CATALYTIC DOMAIN-CONTAINING PROTEIN"/>
    <property type="match status" value="1"/>
</dbReference>
<evidence type="ECO:0000313" key="3">
    <source>
        <dbReference type="EMBL" id="CAJ1932271.1"/>
    </source>
</evidence>
<proteinExistence type="predicted"/>
<gene>
    <name evidence="3" type="ORF">CYCCA115_LOCUS2765</name>
</gene>